<organism evidence="1 2">
    <name type="scientific">Fimbriiglobus ruber</name>
    <dbReference type="NCBI Taxonomy" id="1908690"/>
    <lineage>
        <taxon>Bacteria</taxon>
        <taxon>Pseudomonadati</taxon>
        <taxon>Planctomycetota</taxon>
        <taxon>Planctomycetia</taxon>
        <taxon>Gemmatales</taxon>
        <taxon>Gemmataceae</taxon>
        <taxon>Fimbriiglobus</taxon>
    </lineage>
</organism>
<dbReference type="AlphaFoldDB" id="A0A225D6X9"/>
<accession>A0A225D6X9</accession>
<keyword evidence="2" id="KW-1185">Reference proteome</keyword>
<dbReference type="RefSeq" id="WP_088259699.1">
    <property type="nucleotide sequence ID" value="NZ_NIDE01000017.1"/>
</dbReference>
<dbReference type="Proteomes" id="UP000214646">
    <property type="component" value="Unassembled WGS sequence"/>
</dbReference>
<proteinExistence type="predicted"/>
<dbReference type="EMBL" id="NIDE01000017">
    <property type="protein sequence ID" value="OWK36733.1"/>
    <property type="molecule type" value="Genomic_DNA"/>
</dbReference>
<name>A0A225D6X9_9BACT</name>
<reference evidence="2" key="1">
    <citation type="submission" date="2017-06" db="EMBL/GenBank/DDBJ databases">
        <title>Genome analysis of Fimbriiglobus ruber SP5, the first member of the order Planctomycetales with confirmed chitinolytic capability.</title>
        <authorList>
            <person name="Ravin N.V."/>
            <person name="Rakitin A.L."/>
            <person name="Ivanova A.A."/>
            <person name="Beletsky A.V."/>
            <person name="Kulichevskaya I.S."/>
            <person name="Mardanov A.V."/>
            <person name="Dedysh S.N."/>
        </authorList>
    </citation>
    <scope>NUCLEOTIDE SEQUENCE [LARGE SCALE GENOMIC DNA]</scope>
    <source>
        <strain evidence="2">SP5</strain>
    </source>
</reference>
<evidence type="ECO:0000313" key="2">
    <source>
        <dbReference type="Proteomes" id="UP000214646"/>
    </source>
</evidence>
<comment type="caution">
    <text evidence="1">The sequence shown here is derived from an EMBL/GenBank/DDBJ whole genome shotgun (WGS) entry which is preliminary data.</text>
</comment>
<gene>
    <name evidence="1" type="ORF">FRUB_09296</name>
</gene>
<evidence type="ECO:0000313" key="1">
    <source>
        <dbReference type="EMBL" id="OWK36733.1"/>
    </source>
</evidence>
<sequence>MGLFGSRQPAPTPPTAVEQANHIPVSQFDTEKRYDVYCLATGEERLYEDVRFVGIRTFDRITEFSSGLVSGFLEIEATDGARLLIPSFGIQLICEHGGQPAFRVLRQWGNNW</sequence>
<protein>
    <submittedName>
        <fullName evidence="1">Uncharacterized protein</fullName>
    </submittedName>
</protein>